<proteinExistence type="predicted"/>
<sequence>MSQEDESFLMSGEIEDDLVMEIEEPSSPSTSFVLGPDEIKEEMDLVLSTPWYQLSPEQVEIIHRFLERSGNRVVTMDEMRRSLERSIIELAMVRRRNSQIAPQH</sequence>
<keyword evidence="1" id="KW-1185">Reference proteome</keyword>
<dbReference type="AlphaFoldDB" id="A0A1I7T0E9"/>
<evidence type="ECO:0000313" key="2">
    <source>
        <dbReference type="WBParaSite" id="Csp11.Scaffold442.g1215.t1"/>
    </source>
</evidence>
<reference evidence="2" key="1">
    <citation type="submission" date="2016-11" db="UniProtKB">
        <authorList>
            <consortium name="WormBaseParasite"/>
        </authorList>
    </citation>
    <scope>IDENTIFICATION</scope>
</reference>
<protein>
    <submittedName>
        <fullName evidence="2">Sigma70_r1_2 domain-containing protein</fullName>
    </submittedName>
</protein>
<name>A0A1I7T0E9_9PELO</name>
<evidence type="ECO:0000313" key="1">
    <source>
        <dbReference type="Proteomes" id="UP000095282"/>
    </source>
</evidence>
<accession>A0A1I7T0E9</accession>
<dbReference type="eggNOG" id="ENOG502TIWN">
    <property type="taxonomic scope" value="Eukaryota"/>
</dbReference>
<organism evidence="1 2">
    <name type="scientific">Caenorhabditis tropicalis</name>
    <dbReference type="NCBI Taxonomy" id="1561998"/>
    <lineage>
        <taxon>Eukaryota</taxon>
        <taxon>Metazoa</taxon>
        <taxon>Ecdysozoa</taxon>
        <taxon>Nematoda</taxon>
        <taxon>Chromadorea</taxon>
        <taxon>Rhabditida</taxon>
        <taxon>Rhabditina</taxon>
        <taxon>Rhabditomorpha</taxon>
        <taxon>Rhabditoidea</taxon>
        <taxon>Rhabditidae</taxon>
        <taxon>Peloderinae</taxon>
        <taxon>Caenorhabditis</taxon>
    </lineage>
</organism>
<dbReference type="Proteomes" id="UP000095282">
    <property type="component" value="Unplaced"/>
</dbReference>
<dbReference type="WBParaSite" id="Csp11.Scaffold442.g1215.t1">
    <property type="protein sequence ID" value="Csp11.Scaffold442.g1215.t1"/>
    <property type="gene ID" value="Csp11.Scaffold442.g1215"/>
</dbReference>